<dbReference type="PRINTS" id="PR01588">
    <property type="entry name" value="THIKCHANNEL"/>
</dbReference>
<feature type="region of interest" description="Disordered" evidence="15">
    <location>
        <begin position="1"/>
        <end position="110"/>
    </location>
</feature>
<keyword evidence="3" id="KW-1003">Cell membrane</keyword>
<evidence type="ECO:0000256" key="4">
    <source>
        <dbReference type="ARBA" id="ARBA00022538"/>
    </source>
</evidence>
<comment type="similarity">
    <text evidence="14">Belongs to the two pore domain potassium channel (TC 1.A.1.8) family.</text>
</comment>
<dbReference type="EMBL" id="JARAKH010000021">
    <property type="protein sequence ID" value="KAK8393028.1"/>
    <property type="molecule type" value="Genomic_DNA"/>
</dbReference>
<dbReference type="InterPro" id="IPR013099">
    <property type="entry name" value="K_chnl_dom"/>
</dbReference>
<dbReference type="GO" id="GO:0034702">
    <property type="term" value="C:monoatomic ion channel complex"/>
    <property type="evidence" value="ECO:0007669"/>
    <property type="project" value="UniProtKB-KW"/>
</dbReference>
<dbReference type="GO" id="GO:0022841">
    <property type="term" value="F:potassium ion leak channel activity"/>
    <property type="evidence" value="ECO:0007669"/>
    <property type="project" value="TreeGrafter"/>
</dbReference>
<feature type="domain" description="Potassium channel" evidence="17">
    <location>
        <begin position="248"/>
        <end position="308"/>
    </location>
</feature>
<evidence type="ECO:0000313" key="18">
    <source>
        <dbReference type="EMBL" id="KAK8393029.1"/>
    </source>
</evidence>
<comment type="caution">
    <text evidence="18">The sequence shown here is derived from an EMBL/GenBank/DDBJ whole genome shotgun (WGS) entry which is preliminary data.</text>
</comment>
<dbReference type="Pfam" id="PF07885">
    <property type="entry name" value="Ion_trans_2"/>
    <property type="match status" value="2"/>
</dbReference>
<feature type="domain" description="Potassium channel" evidence="17">
    <location>
        <begin position="373"/>
        <end position="454"/>
    </location>
</feature>
<evidence type="ECO:0000256" key="11">
    <source>
        <dbReference type="ARBA" id="ARBA00023136"/>
    </source>
</evidence>
<dbReference type="GO" id="GO:0046872">
    <property type="term" value="F:metal ion binding"/>
    <property type="evidence" value="ECO:0007669"/>
    <property type="project" value="UniProtKB-KW"/>
</dbReference>
<evidence type="ECO:0000256" key="15">
    <source>
        <dbReference type="SAM" id="MobiDB-lite"/>
    </source>
</evidence>
<keyword evidence="10 14" id="KW-0406">Ion transport</keyword>
<evidence type="ECO:0000256" key="14">
    <source>
        <dbReference type="RuleBase" id="RU003857"/>
    </source>
</evidence>
<feature type="transmembrane region" description="Helical" evidence="16">
    <location>
        <begin position="256"/>
        <end position="275"/>
    </location>
</feature>
<feature type="transmembrane region" description="Helical" evidence="16">
    <location>
        <begin position="395"/>
        <end position="414"/>
    </location>
</feature>
<name>A0AAW0TZ41_SCYPA</name>
<keyword evidence="12 14" id="KW-0407">Ion channel</keyword>
<gene>
    <name evidence="18" type="ORF">O3P69_013220</name>
</gene>
<dbReference type="InterPro" id="IPR003280">
    <property type="entry name" value="2pore_dom_K_chnl"/>
</dbReference>
<dbReference type="InterPro" id="IPR005410">
    <property type="entry name" value="2pore_dom_K_chnl_THIK"/>
</dbReference>
<evidence type="ECO:0000313" key="19">
    <source>
        <dbReference type="Proteomes" id="UP001487740"/>
    </source>
</evidence>
<comment type="subcellular location">
    <subcellularLocation>
        <location evidence="1">Cell membrane</location>
        <topology evidence="1">Multi-pass membrane protein</topology>
    </subcellularLocation>
</comment>
<keyword evidence="8" id="KW-0851">Voltage-gated channel</keyword>
<keyword evidence="7" id="KW-0631">Potassium channel</keyword>
<dbReference type="EMBL" id="JARAKH010000021">
    <property type="protein sequence ID" value="KAK8393029.1"/>
    <property type="molecule type" value="Genomic_DNA"/>
</dbReference>
<organism evidence="18 19">
    <name type="scientific">Scylla paramamosain</name>
    <name type="common">Mud crab</name>
    <dbReference type="NCBI Taxonomy" id="85552"/>
    <lineage>
        <taxon>Eukaryota</taxon>
        <taxon>Metazoa</taxon>
        <taxon>Ecdysozoa</taxon>
        <taxon>Arthropoda</taxon>
        <taxon>Crustacea</taxon>
        <taxon>Multicrustacea</taxon>
        <taxon>Malacostraca</taxon>
        <taxon>Eumalacostraca</taxon>
        <taxon>Eucarida</taxon>
        <taxon>Decapoda</taxon>
        <taxon>Pleocyemata</taxon>
        <taxon>Brachyura</taxon>
        <taxon>Eubrachyura</taxon>
        <taxon>Portunoidea</taxon>
        <taxon>Portunidae</taxon>
        <taxon>Portuninae</taxon>
        <taxon>Scylla</taxon>
    </lineage>
</organism>
<evidence type="ECO:0000256" key="13">
    <source>
        <dbReference type="ARBA" id="ARBA00034430"/>
    </source>
</evidence>
<feature type="transmembrane region" description="Helical" evidence="16">
    <location>
        <begin position="287"/>
        <end position="316"/>
    </location>
</feature>
<keyword evidence="5 14" id="KW-0812">Transmembrane</keyword>
<evidence type="ECO:0000256" key="10">
    <source>
        <dbReference type="ARBA" id="ARBA00023065"/>
    </source>
</evidence>
<evidence type="ECO:0000256" key="16">
    <source>
        <dbReference type="SAM" id="Phobius"/>
    </source>
</evidence>
<dbReference type="GO" id="GO:0015271">
    <property type="term" value="F:outward rectifier potassium channel activity"/>
    <property type="evidence" value="ECO:0007669"/>
    <property type="project" value="TreeGrafter"/>
</dbReference>
<evidence type="ECO:0000256" key="5">
    <source>
        <dbReference type="ARBA" id="ARBA00022692"/>
    </source>
</evidence>
<dbReference type="SUPFAM" id="SSF81324">
    <property type="entry name" value="Voltage-gated potassium channels"/>
    <property type="match status" value="2"/>
</dbReference>
<comment type="catalytic activity">
    <reaction evidence="13">
        <text>K(+)(in) = K(+)(out)</text>
        <dbReference type="Rhea" id="RHEA:29463"/>
        <dbReference type="ChEBI" id="CHEBI:29103"/>
    </reaction>
</comment>
<proteinExistence type="inferred from homology"/>
<evidence type="ECO:0000256" key="6">
    <source>
        <dbReference type="ARBA" id="ARBA00022723"/>
    </source>
</evidence>
<keyword evidence="9 16" id="KW-1133">Transmembrane helix</keyword>
<feature type="transmembrane region" description="Helical" evidence="16">
    <location>
        <begin position="173"/>
        <end position="194"/>
    </location>
</feature>
<evidence type="ECO:0000256" key="7">
    <source>
        <dbReference type="ARBA" id="ARBA00022826"/>
    </source>
</evidence>
<dbReference type="PANTHER" id="PTHR11003:SF10">
    <property type="entry name" value="POTASSIUM CHANNEL DOMAIN-CONTAINING PROTEIN"/>
    <property type="match status" value="1"/>
</dbReference>
<keyword evidence="2 14" id="KW-0813">Transport</keyword>
<evidence type="ECO:0000256" key="2">
    <source>
        <dbReference type="ARBA" id="ARBA00022448"/>
    </source>
</evidence>
<feature type="compositionally biased region" description="Low complexity" evidence="15">
    <location>
        <begin position="79"/>
        <end position="105"/>
    </location>
</feature>
<dbReference type="Proteomes" id="UP001487740">
    <property type="component" value="Unassembled WGS sequence"/>
</dbReference>
<evidence type="ECO:0000256" key="3">
    <source>
        <dbReference type="ARBA" id="ARBA00022475"/>
    </source>
</evidence>
<feature type="transmembrane region" description="Helical" evidence="16">
    <location>
        <begin position="426"/>
        <end position="447"/>
    </location>
</feature>
<keyword evidence="7" id="KW-0630">Potassium</keyword>
<dbReference type="PRINTS" id="PR01333">
    <property type="entry name" value="2POREKCHANEL"/>
</dbReference>
<keyword evidence="4" id="KW-0633">Potassium transport</keyword>
<keyword evidence="19" id="KW-1185">Reference proteome</keyword>
<evidence type="ECO:0000256" key="1">
    <source>
        <dbReference type="ARBA" id="ARBA00004651"/>
    </source>
</evidence>
<evidence type="ECO:0000256" key="8">
    <source>
        <dbReference type="ARBA" id="ARBA00022882"/>
    </source>
</evidence>
<dbReference type="GO" id="GO:0030322">
    <property type="term" value="P:stabilization of membrane potential"/>
    <property type="evidence" value="ECO:0007669"/>
    <property type="project" value="TreeGrafter"/>
</dbReference>
<reference evidence="18 19" key="1">
    <citation type="submission" date="2023-03" db="EMBL/GenBank/DDBJ databases">
        <title>High-quality genome of Scylla paramamosain provides insights in environmental adaptation.</title>
        <authorList>
            <person name="Zhang L."/>
        </authorList>
    </citation>
    <scope>NUCLEOTIDE SEQUENCE [LARGE SCALE GENOMIC DNA]</scope>
    <source>
        <strain evidence="18">LZ_2023a</strain>
        <tissue evidence="18">Muscle</tissue>
    </source>
</reference>
<feature type="region of interest" description="Disordered" evidence="15">
    <location>
        <begin position="545"/>
        <end position="567"/>
    </location>
</feature>
<accession>A0AAW0TZ41</accession>
<dbReference type="GO" id="GO:0005886">
    <property type="term" value="C:plasma membrane"/>
    <property type="evidence" value="ECO:0007669"/>
    <property type="project" value="UniProtKB-SubCell"/>
</dbReference>
<dbReference type="PANTHER" id="PTHR11003">
    <property type="entry name" value="POTASSIUM CHANNEL, SUBFAMILY K"/>
    <property type="match status" value="1"/>
</dbReference>
<evidence type="ECO:0000256" key="12">
    <source>
        <dbReference type="ARBA" id="ARBA00023303"/>
    </source>
</evidence>
<evidence type="ECO:0000259" key="17">
    <source>
        <dbReference type="Pfam" id="PF07885"/>
    </source>
</evidence>
<keyword evidence="6" id="KW-0479">Metal-binding</keyword>
<keyword evidence="11 16" id="KW-0472">Membrane</keyword>
<protein>
    <recommendedName>
        <fullName evidence="17">Potassium channel domain-containing protein</fullName>
    </recommendedName>
</protein>
<dbReference type="AlphaFoldDB" id="A0AAW0TZ41"/>
<evidence type="ECO:0000256" key="9">
    <source>
        <dbReference type="ARBA" id="ARBA00022989"/>
    </source>
</evidence>
<dbReference type="Gene3D" id="1.10.287.70">
    <property type="match status" value="1"/>
</dbReference>
<sequence>MPSHIVTPRGDSPQGRVADLARSGRVSGAGAVGEGGGDAAQPQAQTQSKGKIWTVDGWTAGDQKKVVSRHHSKSNNLNSGTSSSDSDSYSGGSSDSSTEDTTTSGGSIGCGRGWVRSEDSSLCCGCMCSKTPEGVPNKTNVDGSVLSGRRQLGLSRQAKCSRALILKEDNARFLLLALVLLLYMVFGALVFEAFEEGNEINERDNYLSKYSISLEELKKDIARNNVSLSQVEDLLYIWGNMTDDGHKMHGRRRWDFAGSFHFVYTVVSTIGYGAASPRTQKGKIFCIFYGLIGCSSGILFFNLFLERIITLLAFIMRRRHEMKQKRRAAAAMGADSVVENGERRGSQDSMEDSSLDAWKPSVYWVMFYLSIASIIVAFLGAIMFMEVEEWTYGDAIYFCFISFATIGFGDFVSAQKPNAFYGPGLHAYRFFNFTVLVLGCCCIYSLFNVISITIKQFLNCIIKRTATCCAGGQCRSAPRRNAISPSRQNKHSIKRMDGDIDSMYGSETERKLSGEMVSMREYISTNKVSLAVMQKQLYETAQLGRGHTSAPYQRPANDERFTPGQVGPLAIASSKLCEGRS</sequence>
<feature type="transmembrane region" description="Helical" evidence="16">
    <location>
        <begin position="362"/>
        <end position="383"/>
    </location>
</feature>